<sequence>MTDTIPGTQGCSSSTHVNLESDHSRLATDETASVASSTYHSTVTTLSNDQDPSNTMGVDHMAVDSLSERATKIGIHSIPERARDVVYLYTPDEIEMFSLCPDDFYDKKTRLYYVQKRQSNGNRGFWGFTISIVKANVEFRFPVEGAMTPLVGTEHSLKKDKDGKYIIPGRGAFSANQILEATVEALKNKGYFGWYTEGVLTATPKVKQWFNWNKYFSKDSAPTCSYARTDNSQSIELMCDSILYSFKNCEKDVYHRLDGIAICEWLRANVKGMTSEGRYRTSEFCSEMIGSWRRAGVHATWGVMQRYGWPKSNEYPSADARISAWQTCIGKKHSFGLAAKVNFSGHLAKKKARVLKKKGLKNNEAREILQEDPLHNDGEGDDGYETTDTVIPPTNSGKKEVEAYVPASLRHHQEVEAEEVPIIREPKPKLHKTVWQTVSKSWKKVHTHQPEHNTPPIVVTPPGEHNLVKETSKIMGYFARLGRKTAELWRREVSFLDSQSWEDTSQLEQRTLRNDIFIIVASPILALAKNGRRVVEGMREATKPKRTLGSKVVAGLRLLLLPATFALSWSELYANLIYSWYIRLTG</sequence>
<feature type="compositionally biased region" description="Basic and acidic residues" evidence="1">
    <location>
        <begin position="19"/>
        <end position="28"/>
    </location>
</feature>
<name>A0A7I8E5D5_9VIRU</name>
<dbReference type="EMBL" id="LC586027">
    <property type="protein sequence ID" value="BCL64189.1"/>
    <property type="molecule type" value="Genomic_RNA"/>
</dbReference>
<accession>A0A7I8E5D5</accession>
<evidence type="ECO:0000256" key="1">
    <source>
        <dbReference type="SAM" id="MobiDB-lite"/>
    </source>
</evidence>
<reference evidence="2" key="1">
    <citation type="journal article" date="2020" name="Nat">
        <title>Establishment of Neurospora crassa as a model organism for fungal virology.</title>
        <authorList>
            <person name="Honda S."/>
            <person name="Eusebio-Cope A."/>
            <person name="Miyashita S."/>
            <person name="Yokoyama A."/>
            <person name="Aulia A."/>
            <person name="Shahi S."/>
            <person name="Kondo H."/>
            <person name="Suzuki N."/>
        </authorList>
    </citation>
    <scope>NUCLEOTIDE SEQUENCE</scope>
    <source>
        <strain evidence="2">NcFV1-JW193</strain>
    </source>
</reference>
<feature type="region of interest" description="Disordered" evidence="1">
    <location>
        <begin position="368"/>
        <end position="398"/>
    </location>
</feature>
<feature type="compositionally biased region" description="Basic and acidic residues" evidence="1">
    <location>
        <begin position="368"/>
        <end position="378"/>
    </location>
</feature>
<protein>
    <submittedName>
        <fullName evidence="2">Uncharacterized protein</fullName>
    </submittedName>
</protein>
<feature type="compositionally biased region" description="Polar residues" evidence="1">
    <location>
        <begin position="1"/>
        <end position="18"/>
    </location>
</feature>
<organism evidence="2">
    <name type="scientific">Neurospora crassa fusarivirus 1</name>
    <dbReference type="NCBI Taxonomy" id="2715689"/>
    <lineage>
        <taxon>Viruses</taxon>
        <taxon>Riboviria</taxon>
        <taxon>Orthornavirae</taxon>
        <taxon>Pisuviricota</taxon>
        <taxon>Duplopiviricetes</taxon>
        <taxon>Durnavirales</taxon>
        <taxon>Fusariviridae</taxon>
        <taxon>Betafusarivirus</taxon>
        <taxon>Betafusarivirus crassae</taxon>
    </lineage>
</organism>
<proteinExistence type="predicted"/>
<gene>
    <name evidence="2" type="primary">ORF2</name>
</gene>
<evidence type="ECO:0000313" key="2">
    <source>
        <dbReference type="EMBL" id="BCL64189.1"/>
    </source>
</evidence>
<feature type="region of interest" description="Disordered" evidence="1">
    <location>
        <begin position="1"/>
        <end position="33"/>
    </location>
</feature>